<name>A0ABY9TT64_9GAMM</name>
<dbReference type="Proteomes" id="UP001258994">
    <property type="component" value="Chromosome"/>
</dbReference>
<protein>
    <submittedName>
        <fullName evidence="1">ABC transporter substrate-binding protein</fullName>
    </submittedName>
</protein>
<dbReference type="Pfam" id="PF05494">
    <property type="entry name" value="MlaC"/>
    <property type="match status" value="1"/>
</dbReference>
<reference evidence="2" key="1">
    <citation type="submission" date="2023-09" db="EMBL/GenBank/DDBJ databases">
        <authorList>
            <person name="Zhang C."/>
        </authorList>
    </citation>
    <scope>NUCLEOTIDE SEQUENCE [LARGE SCALE GENOMIC DNA]</scope>
    <source>
        <strain evidence="2">SQ149</strain>
    </source>
</reference>
<dbReference type="PANTHER" id="PTHR36573">
    <property type="entry name" value="INTERMEMBRANE PHOSPHOLIPID TRANSPORT SYSTEM BINDING PROTEIN MLAC"/>
    <property type="match status" value="1"/>
</dbReference>
<proteinExistence type="predicted"/>
<evidence type="ECO:0000313" key="2">
    <source>
        <dbReference type="Proteomes" id="UP001258994"/>
    </source>
</evidence>
<dbReference type="PANTHER" id="PTHR36573:SF1">
    <property type="entry name" value="INTERMEMBRANE PHOSPHOLIPID TRANSPORT SYSTEM BINDING PROTEIN MLAC"/>
    <property type="match status" value="1"/>
</dbReference>
<accession>A0ABY9TT64</accession>
<dbReference type="InterPro" id="IPR042245">
    <property type="entry name" value="Tgt2/MlaC_sf"/>
</dbReference>
<organism evidence="1 2">
    <name type="scientific">Thalassotalea psychrophila</name>
    <dbReference type="NCBI Taxonomy" id="3065647"/>
    <lineage>
        <taxon>Bacteria</taxon>
        <taxon>Pseudomonadati</taxon>
        <taxon>Pseudomonadota</taxon>
        <taxon>Gammaproteobacteria</taxon>
        <taxon>Alteromonadales</taxon>
        <taxon>Colwelliaceae</taxon>
        <taxon>Thalassotalea</taxon>
    </lineage>
</organism>
<keyword evidence="2" id="KW-1185">Reference proteome</keyword>
<dbReference type="PIRSF" id="PIRSF004649">
    <property type="entry name" value="MlaC"/>
    <property type="match status" value="1"/>
</dbReference>
<gene>
    <name evidence="1" type="ORF">RGQ13_16110</name>
</gene>
<sequence>MKRLFVISLFIIISFNSIAVEEQLSPYNVINNTGNNLFTRIATEQELLKTSPEVMIEIVEQELMPAIDYKYAAFKILGKHLKKMSKVQKQNFIISMRSYLVKTYATALNQYNNQVVSFEPERPTNGAKIVPVDAIISNINAPDITITFQMRQNRKSKQWKAYDMIIEGVSLLATKRAEINSRIAKSDIDQVTLELAVIRK</sequence>
<dbReference type="Gene3D" id="3.10.450.710">
    <property type="entry name" value="Tgt2/MlaC"/>
    <property type="match status" value="1"/>
</dbReference>
<dbReference type="EMBL" id="CP134145">
    <property type="protein sequence ID" value="WNC71631.1"/>
    <property type="molecule type" value="Genomic_DNA"/>
</dbReference>
<evidence type="ECO:0000313" key="1">
    <source>
        <dbReference type="EMBL" id="WNC71631.1"/>
    </source>
</evidence>
<dbReference type="RefSeq" id="WP_348390765.1">
    <property type="nucleotide sequence ID" value="NZ_CP134145.1"/>
</dbReference>
<dbReference type="InterPro" id="IPR008869">
    <property type="entry name" value="MlaC/ttg2D"/>
</dbReference>